<gene>
    <name evidence="5" type="primary">PLEST003298</name>
    <name evidence="5" type="ORF">PLESTB_000631100</name>
</gene>
<feature type="region of interest" description="Disordered" evidence="3">
    <location>
        <begin position="30"/>
        <end position="51"/>
    </location>
</feature>
<name>A0A9W6F1R7_9CHLO</name>
<reference evidence="5 6" key="1">
    <citation type="journal article" date="2023" name="Commun. Biol.">
        <title>Reorganization of the ancestral sex-determining regions during the evolution of trioecy in Pleodorina starrii.</title>
        <authorList>
            <person name="Takahashi K."/>
            <person name="Suzuki S."/>
            <person name="Kawai-Toyooka H."/>
            <person name="Yamamoto K."/>
            <person name="Hamaji T."/>
            <person name="Ootsuki R."/>
            <person name="Yamaguchi H."/>
            <person name="Kawachi M."/>
            <person name="Higashiyama T."/>
            <person name="Nozaki H."/>
        </authorList>
    </citation>
    <scope>NUCLEOTIDE SEQUENCE [LARGE SCALE GENOMIC DNA]</scope>
    <source>
        <strain evidence="5 6">NIES-4479</strain>
    </source>
</reference>
<keyword evidence="1" id="KW-0808">Transferase</keyword>
<sequence>MLRGLIPCGIEQHRLRRGVGASRSVPHACSSLNCPRPRPTPAATAAAATASSEPQDGRLRICLARRGEHFDAVARVWAEALLRPGLTELPAPAGEDELRRLTEGVAQRLRQSYDRKLRAAAASRSLWQRGEALLQQLRRGGLTVLETQLLTRQLEAIRRDLRRARRRRLWACLVAWREGAPGSGSAGSEGLSGCSVQQEQEQGPGRGQPSEQCEGPAHRPVPLPDRTSTTLRAAAARRCSSGDGGGGGGGTGGGVRVGCSSSSSGGSSGGGGSGCPGALAGYVLVSVSQPLALLPPPLPSRAPQQLHVDALAVCPGQRRRGVGSALLAAAERLAGRWGASSLWLHVDSSNDAAVQMYSDRGYGIARIQAPGPLAGLTAAAAAAWRPAPARVDLLWNQNPHQGPRGAPGEGLEGWRRRQRSRKFVMQKRLLPQRHGPPPPPPQQRHGPPQSQKRGEQWRRHLPPAQDRPKLTGVSGEACVSGEASTQVSGEASTTHGSSAPAAAAAEGSSLGSRPQRAAAAEDDGSLQSMPTSSSVSRALARAHQGRAEGTDNDPLTHGSVVPGESRPRSPSRRQAGVYEWQ</sequence>
<dbReference type="InterPro" id="IPR050680">
    <property type="entry name" value="YpeA/RimI_acetyltransf"/>
</dbReference>
<feature type="compositionally biased region" description="Low complexity" evidence="3">
    <location>
        <begin position="41"/>
        <end position="50"/>
    </location>
</feature>
<keyword evidence="6" id="KW-1185">Reference proteome</keyword>
<protein>
    <recommendedName>
        <fullName evidence="4">N-acetyltransferase domain-containing protein</fullName>
    </recommendedName>
</protein>
<dbReference type="Gene3D" id="3.40.630.30">
    <property type="match status" value="1"/>
</dbReference>
<dbReference type="Pfam" id="PF00583">
    <property type="entry name" value="Acetyltransf_1"/>
    <property type="match status" value="1"/>
</dbReference>
<evidence type="ECO:0000313" key="5">
    <source>
        <dbReference type="EMBL" id="GLC52456.1"/>
    </source>
</evidence>
<dbReference type="SUPFAM" id="SSF55729">
    <property type="entry name" value="Acyl-CoA N-acyltransferases (Nat)"/>
    <property type="match status" value="1"/>
</dbReference>
<feature type="region of interest" description="Disordered" evidence="3">
    <location>
        <begin position="180"/>
        <end position="249"/>
    </location>
</feature>
<dbReference type="Proteomes" id="UP001165080">
    <property type="component" value="Unassembled WGS sequence"/>
</dbReference>
<feature type="compositionally biased region" description="Basic residues" evidence="3">
    <location>
        <begin position="416"/>
        <end position="425"/>
    </location>
</feature>
<dbReference type="EMBL" id="BRXU01000006">
    <property type="protein sequence ID" value="GLC52456.1"/>
    <property type="molecule type" value="Genomic_DNA"/>
</dbReference>
<feature type="domain" description="N-acetyltransferase" evidence="4">
    <location>
        <begin position="277"/>
        <end position="388"/>
    </location>
</feature>
<evidence type="ECO:0000256" key="3">
    <source>
        <dbReference type="SAM" id="MobiDB-lite"/>
    </source>
</evidence>
<feature type="compositionally biased region" description="Low complexity" evidence="3">
    <location>
        <begin position="491"/>
        <end position="512"/>
    </location>
</feature>
<accession>A0A9W6F1R7</accession>
<dbReference type="AlphaFoldDB" id="A0A9W6F1R7"/>
<proteinExistence type="predicted"/>
<organism evidence="5 6">
    <name type="scientific">Pleodorina starrii</name>
    <dbReference type="NCBI Taxonomy" id="330485"/>
    <lineage>
        <taxon>Eukaryota</taxon>
        <taxon>Viridiplantae</taxon>
        <taxon>Chlorophyta</taxon>
        <taxon>core chlorophytes</taxon>
        <taxon>Chlorophyceae</taxon>
        <taxon>CS clade</taxon>
        <taxon>Chlamydomonadales</taxon>
        <taxon>Volvocaceae</taxon>
        <taxon>Pleodorina</taxon>
    </lineage>
</organism>
<evidence type="ECO:0000313" key="6">
    <source>
        <dbReference type="Proteomes" id="UP001165080"/>
    </source>
</evidence>
<evidence type="ECO:0000256" key="2">
    <source>
        <dbReference type="ARBA" id="ARBA00023315"/>
    </source>
</evidence>
<dbReference type="PANTHER" id="PTHR43420:SF47">
    <property type="entry name" value="N-ACETYLTRANSFERASE DOMAIN-CONTAINING PROTEIN"/>
    <property type="match status" value="1"/>
</dbReference>
<evidence type="ECO:0000259" key="4">
    <source>
        <dbReference type="PROSITE" id="PS51186"/>
    </source>
</evidence>
<feature type="compositionally biased region" description="Polar residues" evidence="3">
    <location>
        <begin position="525"/>
        <end position="536"/>
    </location>
</feature>
<dbReference type="PANTHER" id="PTHR43420">
    <property type="entry name" value="ACETYLTRANSFERASE"/>
    <property type="match status" value="1"/>
</dbReference>
<comment type="caution">
    <text evidence="5">The sequence shown here is derived from an EMBL/GenBank/DDBJ whole genome shotgun (WGS) entry which is preliminary data.</text>
</comment>
<feature type="compositionally biased region" description="Low complexity" evidence="3">
    <location>
        <begin position="226"/>
        <end position="238"/>
    </location>
</feature>
<feature type="region of interest" description="Disordered" evidence="3">
    <location>
        <begin position="395"/>
        <end position="581"/>
    </location>
</feature>
<feature type="compositionally biased region" description="Low complexity" evidence="3">
    <location>
        <begin position="188"/>
        <end position="212"/>
    </location>
</feature>
<keyword evidence="2" id="KW-0012">Acyltransferase</keyword>
<dbReference type="GO" id="GO:0016747">
    <property type="term" value="F:acyltransferase activity, transferring groups other than amino-acyl groups"/>
    <property type="evidence" value="ECO:0007669"/>
    <property type="project" value="InterPro"/>
</dbReference>
<dbReference type="InterPro" id="IPR016181">
    <property type="entry name" value="Acyl_CoA_acyltransferase"/>
</dbReference>
<dbReference type="PROSITE" id="PS51186">
    <property type="entry name" value="GNAT"/>
    <property type="match status" value="1"/>
</dbReference>
<dbReference type="InterPro" id="IPR000182">
    <property type="entry name" value="GNAT_dom"/>
</dbReference>
<evidence type="ECO:0000256" key="1">
    <source>
        <dbReference type="ARBA" id="ARBA00022679"/>
    </source>
</evidence>